<gene>
    <name evidence="1" type="ORF">K040078D81_61550</name>
</gene>
<evidence type="ECO:0000313" key="1">
    <source>
        <dbReference type="EMBL" id="GAA6412038.1"/>
    </source>
</evidence>
<dbReference type="RefSeq" id="WP_256162411.1">
    <property type="nucleotide sequence ID" value="NZ_BAABYW010000003.1"/>
</dbReference>
<dbReference type="InterPro" id="IPR036977">
    <property type="entry name" value="DNA_primase_Znf_CHC2"/>
</dbReference>
<dbReference type="SUPFAM" id="SSF57783">
    <property type="entry name" value="Zinc beta-ribbon"/>
    <property type="match status" value="1"/>
</dbReference>
<comment type="caution">
    <text evidence="1">The sequence shown here is derived from an EMBL/GenBank/DDBJ whole genome shotgun (WGS) entry which is preliminary data.</text>
</comment>
<keyword evidence="2" id="KW-1185">Reference proteome</keyword>
<evidence type="ECO:0000313" key="2">
    <source>
        <dbReference type="Proteomes" id="UP001600943"/>
    </source>
</evidence>
<reference evidence="1 2" key="1">
    <citation type="submission" date="2024-04" db="EMBL/GenBank/DDBJ databases">
        <title>Defined microbial consortia suppress multidrug-resistant proinflammatory Enterobacteriaceae via ecological control.</title>
        <authorList>
            <person name="Furuichi M."/>
            <person name="Kawaguchi T."/>
            <person name="Pust M."/>
            <person name="Yasuma K."/>
            <person name="Plichta D."/>
            <person name="Hasegawa N."/>
            <person name="Ohya T."/>
            <person name="Bhattarai S."/>
            <person name="Sasajima S."/>
            <person name="Aoto Y."/>
            <person name="Tuganbaev T."/>
            <person name="Yaginuma M."/>
            <person name="Ueda M."/>
            <person name="Okahashi N."/>
            <person name="Amafuji K."/>
            <person name="Kiridooshi Y."/>
            <person name="Sugita K."/>
            <person name="Strazar M."/>
            <person name="Skelly A."/>
            <person name="Suda W."/>
            <person name="Hattori M."/>
            <person name="Nakamoto N."/>
            <person name="Caballero S."/>
            <person name="Norman J."/>
            <person name="Olle B."/>
            <person name="Tanoue T."/>
            <person name="Arita M."/>
            <person name="Bucci V."/>
            <person name="Atarashi K."/>
            <person name="Xavier R."/>
            <person name="Honda K."/>
        </authorList>
    </citation>
    <scope>NUCLEOTIDE SEQUENCE [LARGE SCALE GENOMIC DNA]</scope>
    <source>
        <strain evidence="2">k04-0078-D8-1</strain>
    </source>
</reference>
<sequence>MRYNVDDYPFSIKDITRLMGIHPTDRRGRSRSVGEYASSWDCNCIFCGHKGKMNINFIKNVFNCNYCGAGGGMLALYANYYNLSKKEAFDEICSGLHITKELQDVQRERVENAQEKESVQERNPELASKEEMNKTYSMLLSHLTLSEKHRRDLMGRGLTPVQIEERRYRSTPVFGMKQIVRRLQDTGCTIQGVPGFYLDKDCQWTMNFSSRCSGFLVPVEATNGFISGMQIRLDHPKDGQKYIWFSSVNRHLGVSSGSPTHFIGDINASEIYVTEGGLKGSISHYLSKETFVCNAGVTLYKNLPAILQELKQHNLVHVKEAYDMDKLMHTAVKVRECYLCEYKSDCPAFSQYCKPTEEKRKNLIQIICPRKEQKRSVIQKGCTHVYEICEELGLTYSRCVWDLDEGGEWNGRIKGIDNYYYEQKIKKC</sequence>
<name>A0ABQ0BKQ1_9FIRM</name>
<proteinExistence type="predicted"/>
<evidence type="ECO:0008006" key="3">
    <source>
        <dbReference type="Google" id="ProtNLM"/>
    </source>
</evidence>
<protein>
    <recommendedName>
        <fullName evidence="3">DNA primase</fullName>
    </recommendedName>
</protein>
<dbReference type="Proteomes" id="UP001600943">
    <property type="component" value="Unassembled WGS sequence"/>
</dbReference>
<dbReference type="EMBL" id="BAABYW010000003">
    <property type="protein sequence ID" value="GAA6412038.1"/>
    <property type="molecule type" value="Genomic_DNA"/>
</dbReference>
<dbReference type="Gene3D" id="3.90.580.10">
    <property type="entry name" value="Zinc finger, CHC2-type domain"/>
    <property type="match status" value="1"/>
</dbReference>
<accession>A0ABQ0BKQ1</accession>
<organism evidence="1 2">
    <name type="scientific">Blautia hominis</name>
    <dbReference type="NCBI Taxonomy" id="2025493"/>
    <lineage>
        <taxon>Bacteria</taxon>
        <taxon>Bacillati</taxon>
        <taxon>Bacillota</taxon>
        <taxon>Clostridia</taxon>
        <taxon>Lachnospirales</taxon>
        <taxon>Lachnospiraceae</taxon>
        <taxon>Blautia</taxon>
    </lineage>
</organism>